<protein>
    <submittedName>
        <fullName evidence="1">Uncharacterized protein</fullName>
    </submittedName>
</protein>
<sequence length="158" mass="18090">MSNVLDSFELAFLYACRNSNMVARVHVWKGLFIASQYSKMVAESLKNVDDAVEKLKRGKLIEIDEHDFIRLSEEEMRIAEKAWRELPGDVRRVLSDVADFVSKLDKDELLLYTYVVFGSWEKSDVVDKAVEMVSAANENELKAIQEATSNLLKNLSRL</sequence>
<comment type="caution">
    <text evidence="1">The sequence shown here is derived from an EMBL/GenBank/DDBJ whole genome shotgun (WGS) entry which is preliminary data.</text>
</comment>
<accession>A0A7J2U406</accession>
<proteinExistence type="predicted"/>
<reference evidence="1" key="1">
    <citation type="journal article" date="2020" name="mSystems">
        <title>Genome- and Community-Level Interaction Insights into Carbon Utilization and Element Cycling Functions of Hydrothermarchaeota in Hydrothermal Sediment.</title>
        <authorList>
            <person name="Zhou Z."/>
            <person name="Liu Y."/>
            <person name="Xu W."/>
            <person name="Pan J."/>
            <person name="Luo Z.H."/>
            <person name="Li M."/>
        </authorList>
    </citation>
    <scope>NUCLEOTIDE SEQUENCE [LARGE SCALE GENOMIC DNA]</scope>
    <source>
        <strain evidence="1">SpSt-125</strain>
    </source>
</reference>
<organism evidence="1">
    <name type="scientific">Ignisphaera aggregans</name>
    <dbReference type="NCBI Taxonomy" id="334771"/>
    <lineage>
        <taxon>Archaea</taxon>
        <taxon>Thermoproteota</taxon>
        <taxon>Thermoprotei</taxon>
        <taxon>Desulfurococcales</taxon>
        <taxon>Desulfurococcaceae</taxon>
        <taxon>Ignisphaera</taxon>
    </lineage>
</organism>
<name>A0A7J2U406_9CREN</name>
<dbReference type="AlphaFoldDB" id="A0A7J2U406"/>
<gene>
    <name evidence="1" type="ORF">ENO26_07685</name>
</gene>
<evidence type="ECO:0000313" key="1">
    <source>
        <dbReference type="EMBL" id="HEM67426.1"/>
    </source>
</evidence>
<dbReference type="EMBL" id="DSEU01000050">
    <property type="protein sequence ID" value="HEM67426.1"/>
    <property type="molecule type" value="Genomic_DNA"/>
</dbReference>